<dbReference type="PANTHER" id="PTHR28133:SF1">
    <property type="entry name" value="REQUIRED FOR RESPIRATORY GROWTH PROTEIN 7, MITOCHONDRIAL"/>
    <property type="match status" value="1"/>
</dbReference>
<evidence type="ECO:0008006" key="6">
    <source>
        <dbReference type="Google" id="ProtNLM"/>
    </source>
</evidence>
<dbReference type="GeneID" id="6015476"/>
<dbReference type="AlphaFoldDB" id="A8P560"/>
<feature type="compositionally biased region" description="Polar residues" evidence="3">
    <location>
        <begin position="204"/>
        <end position="223"/>
    </location>
</feature>
<dbReference type="RefSeq" id="XP_001838883.1">
    <property type="nucleotide sequence ID" value="XM_001838831.2"/>
</dbReference>
<dbReference type="OrthoDB" id="20734at2759"/>
<accession>A8P560</accession>
<dbReference type="InParanoid" id="A8P560"/>
<dbReference type="Pfam" id="PF10356">
    <property type="entry name" value="RRG7"/>
    <property type="match status" value="1"/>
</dbReference>
<gene>
    <name evidence="4" type="ORF">CC1G_12357</name>
</gene>
<evidence type="ECO:0000256" key="1">
    <source>
        <dbReference type="ARBA" id="ARBA00004173"/>
    </source>
</evidence>
<keyword evidence="5" id="KW-1185">Reference proteome</keyword>
<dbReference type="VEuPathDB" id="FungiDB:CC1G_12357"/>
<evidence type="ECO:0000313" key="5">
    <source>
        <dbReference type="Proteomes" id="UP000001861"/>
    </source>
</evidence>
<dbReference type="eggNOG" id="ENOG502S6ZS">
    <property type="taxonomic scope" value="Eukaryota"/>
</dbReference>
<keyword evidence="2" id="KW-0496">Mitochondrion</keyword>
<dbReference type="EMBL" id="AACS02000011">
    <property type="protein sequence ID" value="EAU82927.1"/>
    <property type="molecule type" value="Genomic_DNA"/>
</dbReference>
<organism evidence="4 5">
    <name type="scientific">Coprinopsis cinerea (strain Okayama-7 / 130 / ATCC MYA-4618 / FGSC 9003)</name>
    <name type="common">Inky cap fungus</name>
    <name type="synonym">Hormographiella aspergillata</name>
    <dbReference type="NCBI Taxonomy" id="240176"/>
    <lineage>
        <taxon>Eukaryota</taxon>
        <taxon>Fungi</taxon>
        <taxon>Dikarya</taxon>
        <taxon>Basidiomycota</taxon>
        <taxon>Agaricomycotina</taxon>
        <taxon>Agaricomycetes</taxon>
        <taxon>Agaricomycetidae</taxon>
        <taxon>Agaricales</taxon>
        <taxon>Agaricineae</taxon>
        <taxon>Psathyrellaceae</taxon>
        <taxon>Coprinopsis</taxon>
    </lineage>
</organism>
<proteinExistence type="predicted"/>
<dbReference type="OMA" id="VDLVGWW"/>
<name>A8P560_COPC7</name>
<dbReference type="KEGG" id="cci:CC1G_12357"/>
<reference evidence="4 5" key="1">
    <citation type="journal article" date="2010" name="Proc. Natl. Acad. Sci. U.S.A.">
        <title>Insights into evolution of multicellular fungi from the assembled chromosomes of the mushroom Coprinopsis cinerea (Coprinus cinereus).</title>
        <authorList>
            <person name="Stajich J.E."/>
            <person name="Wilke S.K."/>
            <person name="Ahren D."/>
            <person name="Au C.H."/>
            <person name="Birren B.W."/>
            <person name="Borodovsky M."/>
            <person name="Burns C."/>
            <person name="Canback B."/>
            <person name="Casselton L.A."/>
            <person name="Cheng C.K."/>
            <person name="Deng J."/>
            <person name="Dietrich F.S."/>
            <person name="Fargo D.C."/>
            <person name="Farman M.L."/>
            <person name="Gathman A.C."/>
            <person name="Goldberg J."/>
            <person name="Guigo R."/>
            <person name="Hoegger P.J."/>
            <person name="Hooker J.B."/>
            <person name="Huggins A."/>
            <person name="James T.Y."/>
            <person name="Kamada T."/>
            <person name="Kilaru S."/>
            <person name="Kodira C."/>
            <person name="Kues U."/>
            <person name="Kupfer D."/>
            <person name="Kwan H.S."/>
            <person name="Lomsadze A."/>
            <person name="Li W."/>
            <person name="Lilly W.W."/>
            <person name="Ma L.J."/>
            <person name="Mackey A.J."/>
            <person name="Manning G."/>
            <person name="Martin F."/>
            <person name="Muraguchi H."/>
            <person name="Natvig D.O."/>
            <person name="Palmerini H."/>
            <person name="Ramesh M.A."/>
            <person name="Rehmeyer C.J."/>
            <person name="Roe B.A."/>
            <person name="Shenoy N."/>
            <person name="Stanke M."/>
            <person name="Ter-Hovhannisyan V."/>
            <person name="Tunlid A."/>
            <person name="Velagapudi R."/>
            <person name="Vision T.J."/>
            <person name="Zeng Q."/>
            <person name="Zolan M.E."/>
            <person name="Pukkila P.J."/>
        </authorList>
    </citation>
    <scope>NUCLEOTIDE SEQUENCE [LARGE SCALE GENOMIC DNA]</scope>
    <source>
        <strain evidence="5">Okayama-7 / 130 / ATCC MYA-4618 / FGSC 9003</strain>
    </source>
</reference>
<feature type="region of interest" description="Disordered" evidence="3">
    <location>
        <begin position="202"/>
        <end position="234"/>
    </location>
</feature>
<comment type="caution">
    <text evidence="4">The sequence shown here is derived from an EMBL/GenBank/DDBJ whole genome shotgun (WGS) entry which is preliminary data.</text>
</comment>
<dbReference type="InterPro" id="IPR018828">
    <property type="entry name" value="RRG7"/>
</dbReference>
<evidence type="ECO:0000256" key="3">
    <source>
        <dbReference type="SAM" id="MobiDB-lite"/>
    </source>
</evidence>
<protein>
    <recommendedName>
        <fullName evidence="6">Restriction endonuclease type IV Mrr domain-containing protein</fullName>
    </recommendedName>
</protein>
<comment type="subcellular location">
    <subcellularLocation>
        <location evidence="1">Mitochondrion</location>
    </subcellularLocation>
</comment>
<sequence>MSTVHRGTAFEERSLALLRDQFSMTLTRVGGRDDGGIDLIGWWWLPSIKGSSGSEATALQTATGEQRRRIRVVAQCKAEKKKMGPNYVRELEGVVYRLRHGDTNLFSVDPKVQAEGAETLPVALLISQSPFTKSTILRAHSSPIPFFLLHLPPEAPSSPSSQEPASGVTSPTKDETIGAAVWNPALAGSSGLLQGQMEVRWERNSTTGSSQPRLWWQGNTLKNWTPAGPTVSNT</sequence>
<evidence type="ECO:0000256" key="2">
    <source>
        <dbReference type="ARBA" id="ARBA00023128"/>
    </source>
</evidence>
<dbReference type="GO" id="GO:0005739">
    <property type="term" value="C:mitochondrion"/>
    <property type="evidence" value="ECO:0007669"/>
    <property type="project" value="UniProtKB-SubCell"/>
</dbReference>
<evidence type="ECO:0000313" key="4">
    <source>
        <dbReference type="EMBL" id="EAU82927.1"/>
    </source>
</evidence>
<dbReference type="Proteomes" id="UP000001861">
    <property type="component" value="Unassembled WGS sequence"/>
</dbReference>
<dbReference type="PANTHER" id="PTHR28133">
    <property type="entry name" value="REQUIRED FOR RESPIRATORY GROWTH PROTEIN 7, MITOCHONDRIAL"/>
    <property type="match status" value="1"/>
</dbReference>